<evidence type="ECO:0000313" key="3">
    <source>
        <dbReference type="EMBL" id="RNE95662.1"/>
    </source>
</evidence>
<proteinExistence type="predicted"/>
<dbReference type="EMBL" id="MKKU01001393">
    <property type="protein sequence ID" value="RNE95662.1"/>
    <property type="molecule type" value="Genomic_DNA"/>
</dbReference>
<feature type="region of interest" description="Disordered" evidence="1">
    <location>
        <begin position="1"/>
        <end position="81"/>
    </location>
</feature>
<keyword evidence="4" id="KW-1185">Reference proteome</keyword>
<evidence type="ECO:0000313" key="4">
    <source>
        <dbReference type="Proteomes" id="UP000284403"/>
    </source>
</evidence>
<accession>A0A3R7LXS0</accession>
<dbReference type="RefSeq" id="XP_029223122.1">
    <property type="nucleotide sequence ID" value="XM_029376755.1"/>
</dbReference>
<keyword evidence="2" id="KW-0812">Transmembrane</keyword>
<feature type="transmembrane region" description="Helical" evidence="2">
    <location>
        <begin position="231"/>
        <end position="251"/>
    </location>
</feature>
<organism evidence="3 4">
    <name type="scientific">Trypanosoma conorhini</name>
    <dbReference type="NCBI Taxonomy" id="83891"/>
    <lineage>
        <taxon>Eukaryota</taxon>
        <taxon>Discoba</taxon>
        <taxon>Euglenozoa</taxon>
        <taxon>Kinetoplastea</taxon>
        <taxon>Metakinetoplastina</taxon>
        <taxon>Trypanosomatida</taxon>
        <taxon>Trypanosomatidae</taxon>
        <taxon>Trypanosoma</taxon>
    </lineage>
</organism>
<keyword evidence="2" id="KW-1133">Transmembrane helix</keyword>
<feature type="transmembrane region" description="Helical" evidence="2">
    <location>
        <begin position="271"/>
        <end position="295"/>
    </location>
</feature>
<dbReference type="Pfam" id="PF07344">
    <property type="entry name" value="Amastin"/>
    <property type="match status" value="1"/>
</dbReference>
<feature type="compositionally biased region" description="Low complexity" evidence="1">
    <location>
        <begin position="64"/>
        <end position="77"/>
    </location>
</feature>
<dbReference type="GeneID" id="40323564"/>
<dbReference type="OrthoDB" id="273596at2759"/>
<gene>
    <name evidence="3" type="ORF">Tco025E_09953</name>
</gene>
<keyword evidence="2" id="KW-0472">Membrane</keyword>
<protein>
    <submittedName>
        <fullName evidence="3">Putative amastin</fullName>
    </submittedName>
</protein>
<sequence>MSKRMVPAAAEVQGGEGAAESREHTASQPHGEEGDEMCSVTSGDTRHSRPTGKSPQTVGTRGVRAPAAPSPSRTAATGQRRTVEGSVSRLLHAVGGFTSLLGGTEFLCVFLAVCGINCFFMILATALSQLDVVGGGCYTFWGYKKSCDTVSYSIRTQLLTCKALRQRLQTGAAFSIFSIILMSAVIFFALKALMGCRAEGRKRKYAATSASGDERGRQQNRDVTVPPASKWRIVGLSAAALLCEVVCWAMSVSIHTSRYCEDNTLPRKTAYGVGFGLLMTGWNAGVIVLVLFLIAV</sequence>
<dbReference type="InterPro" id="IPR009944">
    <property type="entry name" value="Amastin"/>
</dbReference>
<dbReference type="PANTHER" id="PTHR33297:SF4">
    <property type="entry name" value="AMASTIN"/>
    <property type="match status" value="1"/>
</dbReference>
<name>A0A3R7LXS0_9TRYP</name>
<dbReference type="Proteomes" id="UP000284403">
    <property type="component" value="Unassembled WGS sequence"/>
</dbReference>
<dbReference type="AlphaFoldDB" id="A0A3R7LXS0"/>
<reference evidence="3 4" key="1">
    <citation type="journal article" date="2018" name="BMC Genomics">
        <title>Genomic comparison of Trypanosoma conorhini and Trypanosoma rangeli to Trypanosoma cruzi strains of high and low virulence.</title>
        <authorList>
            <person name="Bradwell K.R."/>
            <person name="Koparde V.N."/>
            <person name="Matveyev A.V."/>
            <person name="Serrano M.G."/>
            <person name="Alves J.M."/>
            <person name="Parikh H."/>
            <person name="Huang B."/>
            <person name="Lee V."/>
            <person name="Espinosa-Alvarez O."/>
            <person name="Ortiz P.A."/>
            <person name="Costa-Martins A.G."/>
            <person name="Teixeira M.M."/>
            <person name="Buck G.A."/>
        </authorList>
    </citation>
    <scope>NUCLEOTIDE SEQUENCE [LARGE SCALE GENOMIC DNA]</scope>
    <source>
        <strain evidence="3 4">025E</strain>
    </source>
</reference>
<comment type="caution">
    <text evidence="3">The sequence shown here is derived from an EMBL/GenBank/DDBJ whole genome shotgun (WGS) entry which is preliminary data.</text>
</comment>
<evidence type="ECO:0000256" key="1">
    <source>
        <dbReference type="SAM" id="MobiDB-lite"/>
    </source>
</evidence>
<feature type="transmembrane region" description="Helical" evidence="2">
    <location>
        <begin position="172"/>
        <end position="194"/>
    </location>
</feature>
<dbReference type="PANTHER" id="PTHR33297">
    <property type="entry name" value="AMASTIN-LIKE SURFACE PROTEIN-LIKE PROTEIN-RELATED"/>
    <property type="match status" value="1"/>
</dbReference>
<feature type="transmembrane region" description="Helical" evidence="2">
    <location>
        <begin position="106"/>
        <end position="127"/>
    </location>
</feature>
<evidence type="ECO:0000256" key="2">
    <source>
        <dbReference type="SAM" id="Phobius"/>
    </source>
</evidence>